<keyword evidence="1" id="KW-0489">Methyltransferase</keyword>
<proteinExistence type="predicted"/>
<protein>
    <submittedName>
        <fullName evidence="1">FkbM family methyltransferase</fullName>
    </submittedName>
</protein>
<sequence length="214" mass="23961">MKNKLSPFSLLNPGKLKVLLSLGVKGYLADRGWFDAYRTKSAIDENGKAIPWVTYSFIDFIGDRISKEHDVFEFGSGNSTRFYAARAKSVVSVEHDQGWFEQSSKLNLPNVDMIQCDLQPGGDYSRSATRTGKRFHIIIVDGRDRVNCCKNALDALTDDGIVVLDDSERAKYKQAFYFFESNGFKHLPFTGMAPGAIISKCTSIFYRPSNCLGI</sequence>
<dbReference type="RefSeq" id="WP_375557270.1">
    <property type="nucleotide sequence ID" value="NZ_JBBVGT010000002.1"/>
</dbReference>
<name>A0ABV5CDV1_9SPHI</name>
<dbReference type="GO" id="GO:0032259">
    <property type="term" value="P:methylation"/>
    <property type="evidence" value="ECO:0007669"/>
    <property type="project" value="UniProtKB-KW"/>
</dbReference>
<dbReference type="SUPFAM" id="SSF53335">
    <property type="entry name" value="S-adenosyl-L-methionine-dependent methyltransferases"/>
    <property type="match status" value="1"/>
</dbReference>
<evidence type="ECO:0000313" key="2">
    <source>
        <dbReference type="Proteomes" id="UP001580928"/>
    </source>
</evidence>
<reference evidence="1 2" key="1">
    <citation type="submission" date="2024-04" db="EMBL/GenBank/DDBJ databases">
        <title>Albibacterium profundi sp. nov., isolated from sediment of the Challenger Deep of Mariana Trench.</title>
        <authorList>
            <person name="Wang Y."/>
        </authorList>
    </citation>
    <scope>NUCLEOTIDE SEQUENCE [LARGE SCALE GENOMIC DNA]</scope>
    <source>
        <strain evidence="1 2">RHL897</strain>
    </source>
</reference>
<keyword evidence="2" id="KW-1185">Reference proteome</keyword>
<organism evidence="1 2">
    <name type="scientific">Albibacterium profundi</name>
    <dbReference type="NCBI Taxonomy" id="3134906"/>
    <lineage>
        <taxon>Bacteria</taxon>
        <taxon>Pseudomonadati</taxon>
        <taxon>Bacteroidota</taxon>
        <taxon>Sphingobacteriia</taxon>
        <taxon>Sphingobacteriales</taxon>
        <taxon>Sphingobacteriaceae</taxon>
        <taxon>Albibacterium</taxon>
    </lineage>
</organism>
<accession>A0ABV5CDV1</accession>
<comment type="caution">
    <text evidence="1">The sequence shown here is derived from an EMBL/GenBank/DDBJ whole genome shotgun (WGS) entry which is preliminary data.</text>
</comment>
<keyword evidence="1" id="KW-0808">Transferase</keyword>
<dbReference type="GO" id="GO:0008168">
    <property type="term" value="F:methyltransferase activity"/>
    <property type="evidence" value="ECO:0007669"/>
    <property type="project" value="UniProtKB-KW"/>
</dbReference>
<gene>
    <name evidence="1" type="ORF">WKR92_07810</name>
</gene>
<dbReference type="EMBL" id="JBBVGT010000002">
    <property type="protein sequence ID" value="MFB5945736.1"/>
    <property type="molecule type" value="Genomic_DNA"/>
</dbReference>
<dbReference type="Proteomes" id="UP001580928">
    <property type="component" value="Unassembled WGS sequence"/>
</dbReference>
<dbReference type="Gene3D" id="3.40.50.150">
    <property type="entry name" value="Vaccinia Virus protein VP39"/>
    <property type="match status" value="1"/>
</dbReference>
<evidence type="ECO:0000313" key="1">
    <source>
        <dbReference type="EMBL" id="MFB5945736.1"/>
    </source>
</evidence>
<dbReference type="InterPro" id="IPR029063">
    <property type="entry name" value="SAM-dependent_MTases_sf"/>
</dbReference>